<reference evidence="2" key="1">
    <citation type="submission" date="2021-02" db="EMBL/GenBank/DDBJ databases">
        <authorList>
            <person name="Nowell W R."/>
        </authorList>
    </citation>
    <scope>NUCLEOTIDE SEQUENCE</scope>
</reference>
<proteinExistence type="predicted"/>
<sequence>MALITRFDDLLDLVLIKLFSYLSSIDILWVFTDLNHRLTMLIIEHEFFYHINLSLAHYHQFNRILRFLPLNDIQSLSIESDASPFQLTRWCYLSHLKTLHIIGACNHDDLLLFLLVHATTLTHSSHYQIK</sequence>
<evidence type="ECO:0000313" key="2">
    <source>
        <dbReference type="EMBL" id="CAF3671779.1"/>
    </source>
</evidence>
<organism evidence="2 4">
    <name type="scientific">Rotaria socialis</name>
    <dbReference type="NCBI Taxonomy" id="392032"/>
    <lineage>
        <taxon>Eukaryota</taxon>
        <taxon>Metazoa</taxon>
        <taxon>Spiralia</taxon>
        <taxon>Gnathifera</taxon>
        <taxon>Rotifera</taxon>
        <taxon>Eurotatoria</taxon>
        <taxon>Bdelloidea</taxon>
        <taxon>Philodinida</taxon>
        <taxon>Philodinidae</taxon>
        <taxon>Rotaria</taxon>
    </lineage>
</organism>
<comment type="caution">
    <text evidence="2">The sequence shown here is derived from an EMBL/GenBank/DDBJ whole genome shotgun (WGS) entry which is preliminary data.</text>
</comment>
<keyword evidence="1" id="KW-0472">Membrane</keyword>
<name>A0A818SIF6_9BILA</name>
<accession>A0A818SIF6</accession>
<dbReference type="Proteomes" id="UP000663869">
    <property type="component" value="Unassembled WGS sequence"/>
</dbReference>
<keyword evidence="1" id="KW-0812">Transmembrane</keyword>
<dbReference type="EMBL" id="CAJOBQ010001937">
    <property type="protein sequence ID" value="CAF4527612.1"/>
    <property type="molecule type" value="Genomic_DNA"/>
</dbReference>
<dbReference type="EMBL" id="CAJNYU010003400">
    <property type="protein sequence ID" value="CAF3671779.1"/>
    <property type="molecule type" value="Genomic_DNA"/>
</dbReference>
<evidence type="ECO:0000313" key="3">
    <source>
        <dbReference type="EMBL" id="CAF4527612.1"/>
    </source>
</evidence>
<keyword evidence="1" id="KW-1133">Transmembrane helix</keyword>
<protein>
    <submittedName>
        <fullName evidence="2">Uncharacterized protein</fullName>
    </submittedName>
</protein>
<dbReference type="AlphaFoldDB" id="A0A818SIF6"/>
<evidence type="ECO:0000313" key="4">
    <source>
        <dbReference type="Proteomes" id="UP000663869"/>
    </source>
</evidence>
<feature type="transmembrane region" description="Helical" evidence="1">
    <location>
        <begin position="13"/>
        <end position="31"/>
    </location>
</feature>
<gene>
    <name evidence="2" type="ORF">FME351_LOCUS25769</name>
    <name evidence="3" type="ORF">TSG867_LOCUS23035</name>
</gene>
<evidence type="ECO:0000256" key="1">
    <source>
        <dbReference type="SAM" id="Phobius"/>
    </source>
</evidence>
<dbReference type="Proteomes" id="UP000663862">
    <property type="component" value="Unassembled WGS sequence"/>
</dbReference>